<keyword evidence="2" id="KW-1185">Reference proteome</keyword>
<organism evidence="1 2">
    <name type="scientific">Flavobacterium agrisoli</name>
    <dbReference type="NCBI Taxonomy" id="2793066"/>
    <lineage>
        <taxon>Bacteria</taxon>
        <taxon>Pseudomonadati</taxon>
        <taxon>Bacteroidota</taxon>
        <taxon>Flavobacteriia</taxon>
        <taxon>Flavobacteriales</taxon>
        <taxon>Flavobacteriaceae</taxon>
        <taxon>Flavobacterium</taxon>
    </lineage>
</organism>
<sequence length="229" mass="26034">MKTVYLSLLLALFVVSCGRNEARKKQSSEKDSNLKNTVTSPVKTEVPEEDIIADIDSVIDDTLNEKNEFRENTLLIPKKKQHKKQLTKEVKKQKPLKQVATKPTIQHDKVYGNFKELLANTPNGTTLTKDDFKKYPNIPSDAVSLIKSVTKINDNELAIRWHSTWLVEKVSNAKFNDGNLKFQFKGNKMHTSGDAIGIKYNQKTYNELIIVGNSAYIPSVKGYHWQIGR</sequence>
<evidence type="ECO:0000313" key="2">
    <source>
        <dbReference type="Proteomes" id="UP000609172"/>
    </source>
</evidence>
<proteinExistence type="predicted"/>
<evidence type="ECO:0008006" key="3">
    <source>
        <dbReference type="Google" id="ProtNLM"/>
    </source>
</evidence>
<dbReference type="RefSeq" id="WP_200106675.1">
    <property type="nucleotide sequence ID" value="NZ_JAEHFV010000005.1"/>
</dbReference>
<gene>
    <name evidence="1" type="ORF">I5M07_11935</name>
</gene>
<comment type="caution">
    <text evidence="1">The sequence shown here is derived from an EMBL/GenBank/DDBJ whole genome shotgun (WGS) entry which is preliminary data.</text>
</comment>
<dbReference type="PROSITE" id="PS51257">
    <property type="entry name" value="PROKAR_LIPOPROTEIN"/>
    <property type="match status" value="1"/>
</dbReference>
<accession>A0A934PNN8</accession>
<evidence type="ECO:0000313" key="1">
    <source>
        <dbReference type="EMBL" id="MBK0370540.1"/>
    </source>
</evidence>
<reference evidence="1" key="1">
    <citation type="submission" date="2020-12" db="EMBL/GenBank/DDBJ databases">
        <title>Bacterial novel species Flavobacterium sp. SE-1-e isolated from soil.</title>
        <authorList>
            <person name="Jung H.-Y."/>
        </authorList>
    </citation>
    <scope>NUCLEOTIDE SEQUENCE</scope>
    <source>
        <strain evidence="1">SE-1-e</strain>
    </source>
</reference>
<name>A0A934PNN8_9FLAO</name>
<dbReference type="Proteomes" id="UP000609172">
    <property type="component" value="Unassembled WGS sequence"/>
</dbReference>
<dbReference type="EMBL" id="JAEHFV010000005">
    <property type="protein sequence ID" value="MBK0370540.1"/>
    <property type="molecule type" value="Genomic_DNA"/>
</dbReference>
<dbReference type="AlphaFoldDB" id="A0A934PNN8"/>
<protein>
    <recommendedName>
        <fullName evidence="3">Lipoprotein</fullName>
    </recommendedName>
</protein>